<dbReference type="AlphaFoldDB" id="A0A239PR72"/>
<evidence type="ECO:0000313" key="3">
    <source>
        <dbReference type="Proteomes" id="UP000198307"/>
    </source>
</evidence>
<dbReference type="PANTHER" id="PTHR40590:SF1">
    <property type="entry name" value="CYTOPLASMIC PROTEIN"/>
    <property type="match status" value="1"/>
</dbReference>
<dbReference type="EMBL" id="FZQB01000003">
    <property type="protein sequence ID" value="SNT72791.1"/>
    <property type="molecule type" value="Genomic_DNA"/>
</dbReference>
<accession>A0A239PR72</accession>
<dbReference type="OrthoDB" id="9806326at2"/>
<evidence type="ECO:0008006" key="4">
    <source>
        <dbReference type="Google" id="ProtNLM"/>
    </source>
</evidence>
<keyword evidence="3" id="KW-1185">Reference proteome</keyword>
<dbReference type="RefSeq" id="WP_089343571.1">
    <property type="nucleotide sequence ID" value="NZ_CP067129.1"/>
</dbReference>
<evidence type="ECO:0000256" key="1">
    <source>
        <dbReference type="SAM" id="SignalP"/>
    </source>
</evidence>
<proteinExistence type="predicted"/>
<organism evidence="2 3">
    <name type="scientific">Paracoccus seriniphilus</name>
    <dbReference type="NCBI Taxonomy" id="184748"/>
    <lineage>
        <taxon>Bacteria</taxon>
        <taxon>Pseudomonadati</taxon>
        <taxon>Pseudomonadota</taxon>
        <taxon>Alphaproteobacteria</taxon>
        <taxon>Rhodobacterales</taxon>
        <taxon>Paracoccaceae</taxon>
        <taxon>Paracoccus</taxon>
    </lineage>
</organism>
<reference evidence="2 3" key="1">
    <citation type="submission" date="2017-07" db="EMBL/GenBank/DDBJ databases">
        <authorList>
            <person name="Sun Z.S."/>
            <person name="Albrecht U."/>
            <person name="Echele G."/>
            <person name="Lee C.C."/>
        </authorList>
    </citation>
    <scope>NUCLEOTIDE SEQUENCE [LARGE SCALE GENOMIC DNA]</scope>
    <source>
        <strain evidence="2 3">DSM 14827</strain>
    </source>
</reference>
<dbReference type="CDD" id="cd14789">
    <property type="entry name" value="Tiki"/>
    <property type="match status" value="1"/>
</dbReference>
<dbReference type="InterPro" id="IPR047111">
    <property type="entry name" value="YbaP-like"/>
</dbReference>
<evidence type="ECO:0000313" key="2">
    <source>
        <dbReference type="EMBL" id="SNT72791.1"/>
    </source>
</evidence>
<sequence>MRFGLTAAALFLGLAGAGVAGECVGQNLFETMPPQQRARIEEAVRKVPYHEGLFWRARRGDEVITIVGSYHFADPRHQANLKRIEAPLVAADVLLVEAGPEEEARLTQALTEDPTLMVDPTGPTLPERLRPEEWQALSDAMALRGTPAVVAAKLRPWYVAMMLGISPCMMQGRANDGAAGLDHLLVARARDMGVPVQPLEPWDTVFSLFEDMTPAQEIDMIRASLPTAAYADDYAVTLTDAYFEGDVWKIWEFGRFDAYENSGLSRAEVDDLMELARTQLMDRRNQRWIAPLTRAAHQAARRGKGVMAGFGALHLPGEMGVLRLLEKQGWTIEKLEG</sequence>
<name>A0A239PR72_9RHOB</name>
<dbReference type="Proteomes" id="UP000198307">
    <property type="component" value="Unassembled WGS sequence"/>
</dbReference>
<dbReference type="Pfam" id="PF01963">
    <property type="entry name" value="TraB_PrgY_gumN"/>
    <property type="match status" value="1"/>
</dbReference>
<gene>
    <name evidence="2" type="ORF">SAMN05444959_103294</name>
</gene>
<keyword evidence="1" id="KW-0732">Signal</keyword>
<protein>
    <recommendedName>
        <fullName evidence="4">TraB family protein</fullName>
    </recommendedName>
</protein>
<dbReference type="InterPro" id="IPR002816">
    <property type="entry name" value="TraB/PrgY/GumN_fam"/>
</dbReference>
<dbReference type="PANTHER" id="PTHR40590">
    <property type="entry name" value="CYTOPLASMIC PROTEIN-RELATED"/>
    <property type="match status" value="1"/>
</dbReference>
<feature type="chain" id="PRO_5013145178" description="TraB family protein" evidence="1">
    <location>
        <begin position="21"/>
        <end position="337"/>
    </location>
</feature>
<feature type="signal peptide" evidence="1">
    <location>
        <begin position="1"/>
        <end position="20"/>
    </location>
</feature>